<feature type="domain" description="Major facilitator superfamily (MFS) profile" evidence="7">
    <location>
        <begin position="45"/>
        <end position="532"/>
    </location>
</feature>
<feature type="transmembrane region" description="Helical" evidence="6">
    <location>
        <begin position="211"/>
        <end position="229"/>
    </location>
</feature>
<dbReference type="GeneID" id="113500416"/>
<feature type="transmembrane region" description="Helical" evidence="6">
    <location>
        <begin position="134"/>
        <end position="157"/>
    </location>
</feature>
<accession>A0A7E5W8L8</accession>
<evidence type="ECO:0000256" key="1">
    <source>
        <dbReference type="ARBA" id="ARBA00004141"/>
    </source>
</evidence>
<dbReference type="InterPro" id="IPR011701">
    <property type="entry name" value="MFS"/>
</dbReference>
<dbReference type="PROSITE" id="PS50850">
    <property type="entry name" value="MFS"/>
    <property type="match status" value="1"/>
</dbReference>
<evidence type="ECO:0000313" key="8">
    <source>
        <dbReference type="Proteomes" id="UP000322000"/>
    </source>
</evidence>
<dbReference type="PANTHER" id="PTHR23511:SF38">
    <property type="entry name" value="SYNAPTIC VESICLE 2-RELATED PROTEIN-LIKE PROTEIN"/>
    <property type="match status" value="1"/>
</dbReference>
<dbReference type="FunFam" id="1.20.1250.20:FF:000232">
    <property type="entry name" value="Organic cation/carnitine transporter 7"/>
    <property type="match status" value="1"/>
</dbReference>
<keyword evidence="8" id="KW-1185">Reference proteome</keyword>
<feature type="transmembrane region" description="Helical" evidence="6">
    <location>
        <begin position="41"/>
        <end position="63"/>
    </location>
</feature>
<feature type="transmembrane region" description="Helical" evidence="6">
    <location>
        <begin position="169"/>
        <end position="191"/>
    </location>
</feature>
<evidence type="ECO:0000313" key="9">
    <source>
        <dbReference type="RefSeq" id="XP_026736985.1"/>
    </source>
</evidence>
<evidence type="ECO:0000256" key="5">
    <source>
        <dbReference type="ARBA" id="ARBA00023136"/>
    </source>
</evidence>
<evidence type="ECO:0000256" key="6">
    <source>
        <dbReference type="SAM" id="Phobius"/>
    </source>
</evidence>
<feature type="transmembrane region" description="Helical" evidence="6">
    <location>
        <begin position="420"/>
        <end position="440"/>
    </location>
</feature>
<feature type="transmembrane region" description="Helical" evidence="6">
    <location>
        <begin position="391"/>
        <end position="413"/>
    </location>
</feature>
<dbReference type="PANTHER" id="PTHR23511">
    <property type="entry name" value="SYNAPTIC VESICLE GLYCOPROTEIN 2"/>
    <property type="match status" value="1"/>
</dbReference>
<dbReference type="GO" id="GO:0016020">
    <property type="term" value="C:membrane"/>
    <property type="evidence" value="ECO:0007669"/>
    <property type="project" value="UniProtKB-SubCell"/>
</dbReference>
<name>A0A7E5W8L8_TRINI</name>
<keyword evidence="2" id="KW-0813">Transport</keyword>
<dbReference type="Gene3D" id="1.20.1250.20">
    <property type="entry name" value="MFS general substrate transporter like domains"/>
    <property type="match status" value="1"/>
</dbReference>
<keyword evidence="3 6" id="KW-0812">Transmembrane</keyword>
<dbReference type="InterPro" id="IPR020846">
    <property type="entry name" value="MFS_dom"/>
</dbReference>
<feature type="transmembrane region" description="Helical" evidence="6">
    <location>
        <begin position="321"/>
        <end position="343"/>
    </location>
</feature>
<dbReference type="InParanoid" id="A0A7E5W8L8"/>
<dbReference type="Pfam" id="PF07690">
    <property type="entry name" value="MFS_1"/>
    <property type="match status" value="1"/>
</dbReference>
<protein>
    <submittedName>
        <fullName evidence="9">Synaptic vesicle glycoprotein 2C-like isoform X1</fullName>
    </submittedName>
</protein>
<reference evidence="9" key="1">
    <citation type="submission" date="2025-08" db="UniProtKB">
        <authorList>
            <consortium name="RefSeq"/>
        </authorList>
    </citation>
    <scope>IDENTIFICATION</scope>
</reference>
<dbReference type="Proteomes" id="UP000322000">
    <property type="component" value="Chromosome 14"/>
</dbReference>
<dbReference type="SUPFAM" id="SSF103473">
    <property type="entry name" value="MFS general substrate transporter"/>
    <property type="match status" value="1"/>
</dbReference>
<feature type="transmembrane region" description="Helical" evidence="6">
    <location>
        <begin position="480"/>
        <end position="501"/>
    </location>
</feature>
<dbReference type="AlphaFoldDB" id="A0A7E5W8L8"/>
<keyword evidence="4 6" id="KW-1133">Transmembrane helix</keyword>
<evidence type="ECO:0000256" key="3">
    <source>
        <dbReference type="ARBA" id="ARBA00022692"/>
    </source>
</evidence>
<proteinExistence type="predicted"/>
<dbReference type="OrthoDB" id="3936150at2759"/>
<evidence type="ECO:0000256" key="4">
    <source>
        <dbReference type="ARBA" id="ARBA00022989"/>
    </source>
</evidence>
<feature type="transmembrane region" description="Helical" evidence="6">
    <location>
        <begin position="83"/>
        <end position="103"/>
    </location>
</feature>
<dbReference type="KEGG" id="tnl:113500416"/>
<gene>
    <name evidence="9" type="primary">LOC113500416</name>
</gene>
<dbReference type="InterPro" id="IPR036259">
    <property type="entry name" value="MFS_trans_sf"/>
</dbReference>
<evidence type="ECO:0000259" key="7">
    <source>
        <dbReference type="PROSITE" id="PS50850"/>
    </source>
</evidence>
<feature type="transmembrane region" description="Helical" evidence="6">
    <location>
        <begin position="110"/>
        <end position="128"/>
    </location>
</feature>
<sequence length="536" mass="59510">MIREIRIIVPRVIPRALSGLDFLEHGVDFERAIAATGFGRFHFCLLAVTGLIYANTAIGITIVSFVLPTATCDFRMTSADKGWLTAAPMLGMVLGSYFWGCLADTKGRKVVLVSTLLLDGIVGIISSFVQILPVFMACRFINGFSVAGAMGICFPYLGEFQQTKYREKILCWMEMFWTLGVILLPLIAWAIIPITGIRIERGSFSYDSWNWFVAACGVPSILLGCWLFYFPESPKFMMECGDYDDALQCLKTVYKINTGDDPDNYPIKSLKEKQRTASVGSQTSVRSIRSLSMRRPKDLKILFSEIWAQTKALCKPPYLKYTILTCLIQFGLTTSYYTLMIWFPELFNRYEEFEKRFPNTSASVCDVSAIVVVDEMDGDPFDCDKTIDSSVYMHTLIVGLACIPTSLWLPLCVHKLGAKFFLIFSLGVAGLVTIGLYFVQNSTQNLVLSCIFEALTSLAISLVFCVLVDLFPTNLRVMAAALSLTAGRGGGLLGNVSFGYLIDINCVIPIVVFSAFLFLAAILCFFLPKTGQEALD</sequence>
<feature type="transmembrane region" description="Helical" evidence="6">
    <location>
        <begin position="507"/>
        <end position="527"/>
    </location>
</feature>
<keyword evidence="5 6" id="KW-0472">Membrane</keyword>
<feature type="transmembrane region" description="Helical" evidence="6">
    <location>
        <begin position="446"/>
        <end position="468"/>
    </location>
</feature>
<evidence type="ECO:0000256" key="2">
    <source>
        <dbReference type="ARBA" id="ARBA00022448"/>
    </source>
</evidence>
<dbReference type="RefSeq" id="XP_026736985.1">
    <property type="nucleotide sequence ID" value="XM_026881184.1"/>
</dbReference>
<comment type="subcellular location">
    <subcellularLocation>
        <location evidence="1">Membrane</location>
        <topology evidence="1">Multi-pass membrane protein</topology>
    </subcellularLocation>
</comment>
<dbReference type="GO" id="GO:0022857">
    <property type="term" value="F:transmembrane transporter activity"/>
    <property type="evidence" value="ECO:0007669"/>
    <property type="project" value="InterPro"/>
</dbReference>
<organism evidence="8 9">
    <name type="scientific">Trichoplusia ni</name>
    <name type="common">Cabbage looper</name>
    <dbReference type="NCBI Taxonomy" id="7111"/>
    <lineage>
        <taxon>Eukaryota</taxon>
        <taxon>Metazoa</taxon>
        <taxon>Ecdysozoa</taxon>
        <taxon>Arthropoda</taxon>
        <taxon>Hexapoda</taxon>
        <taxon>Insecta</taxon>
        <taxon>Pterygota</taxon>
        <taxon>Neoptera</taxon>
        <taxon>Endopterygota</taxon>
        <taxon>Lepidoptera</taxon>
        <taxon>Glossata</taxon>
        <taxon>Ditrysia</taxon>
        <taxon>Noctuoidea</taxon>
        <taxon>Noctuidae</taxon>
        <taxon>Plusiinae</taxon>
        <taxon>Trichoplusia</taxon>
    </lineage>
</organism>